<feature type="compositionally biased region" description="Acidic residues" evidence="1">
    <location>
        <begin position="157"/>
        <end position="166"/>
    </location>
</feature>
<evidence type="ECO:0008006" key="4">
    <source>
        <dbReference type="Google" id="ProtNLM"/>
    </source>
</evidence>
<dbReference type="PANTHER" id="PTHR31676:SF151">
    <property type="entry name" value="DUF538 FAMILY PROTEIN"/>
    <property type="match status" value="1"/>
</dbReference>
<dbReference type="Pfam" id="PF04398">
    <property type="entry name" value="DUF538"/>
    <property type="match status" value="1"/>
</dbReference>
<protein>
    <recommendedName>
        <fullName evidence="4">DUF538 family protein</fullName>
    </recommendedName>
</protein>
<sequence length="179" mass="19424">MAKISPFTAVGIPLPFVVLLPFFFFSASPYAGGESTTIGDLLRDHGLPVGLLPKAVYSFAHDPSSGLLEVRIGRLCYVRYGDGLSFFDREVRGNLSYGAIRGVEGWSQEELFLWLPVKGIVVSDPESGVILFDIGLARKRLPISSFEDPPDCLPGGEEGEAADDIELFGNGRKGFGQQR</sequence>
<feature type="region of interest" description="Disordered" evidence="1">
    <location>
        <begin position="152"/>
        <end position="179"/>
    </location>
</feature>
<gene>
    <name evidence="2" type="ORF">ZIOFF_048456</name>
</gene>
<dbReference type="PANTHER" id="PTHR31676">
    <property type="entry name" value="T31J12.3 PROTEIN-RELATED"/>
    <property type="match status" value="1"/>
</dbReference>
<reference evidence="2 3" key="1">
    <citation type="submission" date="2020-08" db="EMBL/GenBank/DDBJ databases">
        <title>Plant Genome Project.</title>
        <authorList>
            <person name="Zhang R.-G."/>
        </authorList>
    </citation>
    <scope>NUCLEOTIDE SEQUENCE [LARGE SCALE GENOMIC DNA]</scope>
    <source>
        <tissue evidence="2">Rhizome</tissue>
    </source>
</reference>
<proteinExistence type="predicted"/>
<evidence type="ECO:0000313" key="2">
    <source>
        <dbReference type="EMBL" id="KAG6493470.1"/>
    </source>
</evidence>
<dbReference type="OrthoDB" id="766568at2759"/>
<evidence type="ECO:0000256" key="1">
    <source>
        <dbReference type="SAM" id="MobiDB-lite"/>
    </source>
</evidence>
<dbReference type="AlphaFoldDB" id="A0A8J5FV48"/>
<dbReference type="Proteomes" id="UP000734854">
    <property type="component" value="Unassembled WGS sequence"/>
</dbReference>
<dbReference type="EMBL" id="JACMSC010000013">
    <property type="protein sequence ID" value="KAG6493470.1"/>
    <property type="molecule type" value="Genomic_DNA"/>
</dbReference>
<accession>A0A8J5FV48</accession>
<organism evidence="2 3">
    <name type="scientific">Zingiber officinale</name>
    <name type="common">Ginger</name>
    <name type="synonym">Amomum zingiber</name>
    <dbReference type="NCBI Taxonomy" id="94328"/>
    <lineage>
        <taxon>Eukaryota</taxon>
        <taxon>Viridiplantae</taxon>
        <taxon>Streptophyta</taxon>
        <taxon>Embryophyta</taxon>
        <taxon>Tracheophyta</taxon>
        <taxon>Spermatophyta</taxon>
        <taxon>Magnoliopsida</taxon>
        <taxon>Liliopsida</taxon>
        <taxon>Zingiberales</taxon>
        <taxon>Zingiberaceae</taxon>
        <taxon>Zingiber</taxon>
    </lineage>
</organism>
<comment type="caution">
    <text evidence="2">The sequence shown here is derived from an EMBL/GenBank/DDBJ whole genome shotgun (WGS) entry which is preliminary data.</text>
</comment>
<keyword evidence="3" id="KW-1185">Reference proteome</keyword>
<name>A0A8J5FV48_ZINOF</name>
<dbReference type="InterPro" id="IPR007493">
    <property type="entry name" value="DUF538"/>
</dbReference>
<evidence type="ECO:0000313" key="3">
    <source>
        <dbReference type="Proteomes" id="UP000734854"/>
    </source>
</evidence>